<evidence type="ECO:0000256" key="3">
    <source>
        <dbReference type="ARBA" id="ARBA00022692"/>
    </source>
</evidence>
<evidence type="ECO:0000256" key="6">
    <source>
        <dbReference type="ARBA" id="ARBA00023136"/>
    </source>
</evidence>
<keyword evidence="8 13" id="KW-0675">Receptor</keyword>
<feature type="transmembrane region" description="Helical" evidence="14">
    <location>
        <begin position="74"/>
        <end position="96"/>
    </location>
</feature>
<dbReference type="PRINTS" id="PR01157">
    <property type="entry name" value="P2YPURNOCPTR"/>
</dbReference>
<gene>
    <name evidence="16" type="primary">GPR34</name>
</gene>
<dbReference type="Pfam" id="PF00001">
    <property type="entry name" value="7tm_1"/>
    <property type="match status" value="1"/>
</dbReference>
<reference evidence="16" key="2">
    <citation type="submission" date="2025-09" db="UniProtKB">
        <authorList>
            <consortium name="Ensembl"/>
        </authorList>
    </citation>
    <scope>IDENTIFICATION</scope>
</reference>
<keyword evidence="3 13" id="KW-0812">Transmembrane</keyword>
<dbReference type="Ensembl" id="ENSOKIT00005003233.1">
    <property type="protein sequence ID" value="ENSOKIP00005003067.1"/>
    <property type="gene ID" value="ENSOKIG00005001436.1"/>
</dbReference>
<comment type="function">
    <text evidence="12">G-protein-coupled receptor of lysophosphatidylserine (LysoPS) that plays different roles in immune response. Acts a damage-sensing receptor that triggers tissue repair upon recognition of dying neutrophils. Mechanistically, apoptotic neutrophils release lysophosphatydilserine that are recognized by type 3 innate lymphoid cells (ILC3s) via GPR34, which activates downstream PI3K-AKT and RAS-ERK signaling pathways leading to STAT3 activation and IL-22 production. Plays an important role in microglial function, controlling morphology and phagocytosis.</text>
</comment>
<evidence type="ECO:0000256" key="10">
    <source>
        <dbReference type="ARBA" id="ARBA00023224"/>
    </source>
</evidence>
<keyword evidence="5 13" id="KW-0297">G-protein coupled receptor</keyword>
<name>A0A8C7C8L0_ONCKI</name>
<dbReference type="AlphaFoldDB" id="A0A8C7C8L0"/>
<dbReference type="InterPro" id="IPR000276">
    <property type="entry name" value="GPCR_Rhodpsn"/>
</dbReference>
<evidence type="ECO:0000259" key="15">
    <source>
        <dbReference type="PROSITE" id="PS50262"/>
    </source>
</evidence>
<dbReference type="Proteomes" id="UP000694557">
    <property type="component" value="Unassembled WGS sequence"/>
</dbReference>
<dbReference type="PRINTS" id="PR00237">
    <property type="entry name" value="GPCRRHODOPSN"/>
</dbReference>
<keyword evidence="4 14" id="KW-1133">Transmembrane helix</keyword>
<dbReference type="GO" id="GO:0045028">
    <property type="term" value="F:G protein-coupled purinergic nucleotide receptor activity"/>
    <property type="evidence" value="ECO:0007669"/>
    <property type="project" value="TreeGrafter"/>
</dbReference>
<dbReference type="SUPFAM" id="SSF81321">
    <property type="entry name" value="Family A G protein-coupled receptor-like"/>
    <property type="match status" value="1"/>
</dbReference>
<feature type="transmembrane region" description="Helical" evidence="14">
    <location>
        <begin position="108"/>
        <end position="129"/>
    </location>
</feature>
<keyword evidence="17" id="KW-1185">Reference proteome</keyword>
<keyword evidence="10 13" id="KW-0807">Transducer</keyword>
<comment type="similarity">
    <text evidence="13">Belongs to the G-protein coupled receptor 1 family.</text>
</comment>
<proteinExistence type="inferred from homology"/>
<organism evidence="16 17">
    <name type="scientific">Oncorhynchus kisutch</name>
    <name type="common">Coho salmon</name>
    <name type="synonym">Salmo kisutch</name>
    <dbReference type="NCBI Taxonomy" id="8019"/>
    <lineage>
        <taxon>Eukaryota</taxon>
        <taxon>Metazoa</taxon>
        <taxon>Chordata</taxon>
        <taxon>Craniata</taxon>
        <taxon>Vertebrata</taxon>
        <taxon>Euteleostomi</taxon>
        <taxon>Actinopterygii</taxon>
        <taxon>Neopterygii</taxon>
        <taxon>Teleostei</taxon>
        <taxon>Protacanthopterygii</taxon>
        <taxon>Salmoniformes</taxon>
        <taxon>Salmonidae</taxon>
        <taxon>Salmoninae</taxon>
        <taxon>Oncorhynchus</taxon>
    </lineage>
</organism>
<feature type="domain" description="G-protein coupled receptors family 1 profile" evidence="15">
    <location>
        <begin position="87"/>
        <end position="347"/>
    </location>
</feature>
<evidence type="ECO:0000256" key="1">
    <source>
        <dbReference type="ARBA" id="ARBA00004651"/>
    </source>
</evidence>
<evidence type="ECO:0000313" key="16">
    <source>
        <dbReference type="Ensembl" id="ENSOKIP00005003067.1"/>
    </source>
</evidence>
<evidence type="ECO:0000256" key="11">
    <source>
        <dbReference type="ARBA" id="ARBA00035691"/>
    </source>
</evidence>
<evidence type="ECO:0000256" key="5">
    <source>
        <dbReference type="ARBA" id="ARBA00023040"/>
    </source>
</evidence>
<feature type="transmembrane region" description="Helical" evidence="14">
    <location>
        <begin position="191"/>
        <end position="212"/>
    </location>
</feature>
<dbReference type="GeneTree" id="ENSGT01110000267167"/>
<evidence type="ECO:0000313" key="17">
    <source>
        <dbReference type="Proteomes" id="UP000694557"/>
    </source>
</evidence>
<dbReference type="PANTHER" id="PTHR24233">
    <property type="entry name" value="P2Y PURINOCEPTOR-RELATED G-PROTEIN COUPLED RECEPTOR"/>
    <property type="match status" value="1"/>
</dbReference>
<dbReference type="GO" id="GO:0005886">
    <property type="term" value="C:plasma membrane"/>
    <property type="evidence" value="ECO:0007669"/>
    <property type="project" value="UniProtKB-SubCell"/>
</dbReference>
<feature type="transmembrane region" description="Helical" evidence="14">
    <location>
        <begin position="288"/>
        <end position="311"/>
    </location>
</feature>
<keyword evidence="6 14" id="KW-0472">Membrane</keyword>
<evidence type="ECO:0000256" key="8">
    <source>
        <dbReference type="ARBA" id="ARBA00023170"/>
    </source>
</evidence>
<feature type="transmembrane region" description="Helical" evidence="14">
    <location>
        <begin position="331"/>
        <end position="350"/>
    </location>
</feature>
<feature type="transmembrane region" description="Helical" evidence="14">
    <location>
        <begin position="149"/>
        <end position="170"/>
    </location>
</feature>
<evidence type="ECO:0000256" key="12">
    <source>
        <dbReference type="ARBA" id="ARBA00045234"/>
    </source>
</evidence>
<dbReference type="Gene3D" id="1.20.1070.10">
    <property type="entry name" value="Rhodopsin 7-helix transmembrane proteins"/>
    <property type="match status" value="1"/>
</dbReference>
<evidence type="ECO:0000256" key="7">
    <source>
        <dbReference type="ARBA" id="ARBA00023157"/>
    </source>
</evidence>
<dbReference type="InterPro" id="IPR017452">
    <property type="entry name" value="GPCR_Rhodpsn_7TM"/>
</dbReference>
<dbReference type="PANTHER" id="PTHR24233:SF1">
    <property type="entry name" value="G-PROTEIN COUPLED RECEPTOR 34-RELATED"/>
    <property type="match status" value="1"/>
</dbReference>
<protein>
    <recommendedName>
        <fullName evidence="11">Probable G-protein coupled receptor 34</fullName>
    </recommendedName>
</protein>
<feature type="transmembrane region" description="Helical" evidence="14">
    <location>
        <begin position="236"/>
        <end position="257"/>
    </location>
</feature>
<comment type="subcellular location">
    <subcellularLocation>
        <location evidence="1">Cell membrane</location>
        <topology evidence="1">Multi-pass membrane protein</topology>
    </subcellularLocation>
</comment>
<keyword evidence="2" id="KW-1003">Cell membrane</keyword>
<keyword evidence="9" id="KW-0325">Glycoprotein</keyword>
<dbReference type="FunFam" id="1.20.1070.10:FF:000150">
    <property type="entry name" value="probable G-protein coupled receptor 34"/>
    <property type="match status" value="1"/>
</dbReference>
<evidence type="ECO:0000256" key="14">
    <source>
        <dbReference type="SAM" id="Phobius"/>
    </source>
</evidence>
<reference evidence="16" key="1">
    <citation type="submission" date="2025-08" db="UniProtKB">
        <authorList>
            <consortium name="Ensembl"/>
        </authorList>
    </citation>
    <scope>IDENTIFICATION</scope>
</reference>
<evidence type="ECO:0000256" key="2">
    <source>
        <dbReference type="ARBA" id="ARBA00022475"/>
    </source>
</evidence>
<dbReference type="PROSITE" id="PS50262">
    <property type="entry name" value="G_PROTEIN_RECEP_F1_2"/>
    <property type="match status" value="1"/>
</dbReference>
<keyword evidence="7" id="KW-1015">Disulfide bond</keyword>
<accession>A0A8C7C8L0</accession>
<evidence type="ECO:0000256" key="13">
    <source>
        <dbReference type="RuleBase" id="RU000688"/>
    </source>
</evidence>
<sequence>MPTLPNTSLPLSSSSFPLSNATYPPFTTSSPNTSLPLSSSSFPLSNATYPPFTSSSPNQTLCNLDDGTLRLPLVFFYSIFFLLGLVGNLLALWVFVFLHSRRNSVRVFLINVAIADLVLLVCLPFRVLYHANGNRWVLSPLVCKVVGNLFYMNMYISITLLGFISLDRYVKLKGRGGAGRGLARRLRGGGWSWVACRALWGLSLAAAVPMIAMSEGNEEPGKCFQYKQRRGAKGKAYFNMALVLLFWGVFCLLVVSYGKIAMRLLKVSRDKPDLPNAHRYGSAARKSFFVLFLFTVCFGPYHAFRPFYILSQLSQSPSCDYLRLVDRTNEVMLLFSAFNAVLDPVMYFLLSGSVRKAAVKALGQSLGNRLHFLNDGTSNSSVSEFRRTSLSVTSPNTVINPSHEPRTSLCLISPTLHPGTAIVAKQ</sequence>
<dbReference type="PROSITE" id="PS00237">
    <property type="entry name" value="G_PROTEIN_RECEP_F1_1"/>
    <property type="match status" value="1"/>
</dbReference>
<evidence type="ECO:0000256" key="4">
    <source>
        <dbReference type="ARBA" id="ARBA00022989"/>
    </source>
</evidence>
<evidence type="ECO:0000256" key="9">
    <source>
        <dbReference type="ARBA" id="ARBA00023180"/>
    </source>
</evidence>